<dbReference type="Pfam" id="PF01614">
    <property type="entry name" value="IclR_C"/>
    <property type="match status" value="1"/>
</dbReference>
<dbReference type="PANTHER" id="PTHR30136:SF35">
    <property type="entry name" value="HTH-TYPE TRANSCRIPTIONAL REGULATOR RV1719"/>
    <property type="match status" value="1"/>
</dbReference>
<dbReference type="InterPro" id="IPR036388">
    <property type="entry name" value="WH-like_DNA-bd_sf"/>
</dbReference>
<dbReference type="InterPro" id="IPR036390">
    <property type="entry name" value="WH_DNA-bd_sf"/>
</dbReference>
<dbReference type="Gene3D" id="1.10.10.10">
    <property type="entry name" value="Winged helix-like DNA-binding domain superfamily/Winged helix DNA-binding domain"/>
    <property type="match status" value="1"/>
</dbReference>
<dbReference type="PROSITE" id="PS51078">
    <property type="entry name" value="ICLR_ED"/>
    <property type="match status" value="1"/>
</dbReference>
<dbReference type="Pfam" id="PF09339">
    <property type="entry name" value="HTH_IclR"/>
    <property type="match status" value="1"/>
</dbReference>
<keyword evidence="1" id="KW-0805">Transcription regulation</keyword>
<dbReference type="SUPFAM" id="SSF46785">
    <property type="entry name" value="Winged helix' DNA-binding domain"/>
    <property type="match status" value="1"/>
</dbReference>
<dbReference type="SMART" id="SM00346">
    <property type="entry name" value="HTH_ICLR"/>
    <property type="match status" value="1"/>
</dbReference>
<feature type="domain" description="IclR-ED" evidence="5">
    <location>
        <begin position="89"/>
        <end position="275"/>
    </location>
</feature>
<protein>
    <submittedName>
        <fullName evidence="6">Helix-turn-helix domain-containing protein</fullName>
    </submittedName>
</protein>
<comment type="caution">
    <text evidence="6">The sequence shown here is derived from an EMBL/GenBank/DDBJ whole genome shotgun (WGS) entry which is preliminary data.</text>
</comment>
<dbReference type="InterPro" id="IPR014757">
    <property type="entry name" value="Tscrpt_reg_IclR_C"/>
</dbReference>
<dbReference type="AlphaFoldDB" id="A0A848H0W9"/>
<evidence type="ECO:0000256" key="1">
    <source>
        <dbReference type="ARBA" id="ARBA00023015"/>
    </source>
</evidence>
<dbReference type="InterPro" id="IPR029016">
    <property type="entry name" value="GAF-like_dom_sf"/>
</dbReference>
<dbReference type="Gene3D" id="3.30.450.40">
    <property type="match status" value="1"/>
</dbReference>
<name>A0A848H0W9_9BURK</name>
<organism evidence="6 7">
    <name type="scientific">Ramlibacter agri</name>
    <dbReference type="NCBI Taxonomy" id="2728837"/>
    <lineage>
        <taxon>Bacteria</taxon>
        <taxon>Pseudomonadati</taxon>
        <taxon>Pseudomonadota</taxon>
        <taxon>Betaproteobacteria</taxon>
        <taxon>Burkholderiales</taxon>
        <taxon>Comamonadaceae</taxon>
        <taxon>Ramlibacter</taxon>
    </lineage>
</organism>
<evidence type="ECO:0000256" key="2">
    <source>
        <dbReference type="ARBA" id="ARBA00023125"/>
    </source>
</evidence>
<dbReference type="SUPFAM" id="SSF55781">
    <property type="entry name" value="GAF domain-like"/>
    <property type="match status" value="1"/>
</dbReference>
<evidence type="ECO:0000259" key="5">
    <source>
        <dbReference type="PROSITE" id="PS51078"/>
    </source>
</evidence>
<reference evidence="6 7" key="1">
    <citation type="submission" date="2020-04" db="EMBL/GenBank/DDBJ databases">
        <title>Ramlibacter sp. G-1-2-2 isolated from soil.</title>
        <authorList>
            <person name="Dahal R.H."/>
        </authorList>
    </citation>
    <scope>NUCLEOTIDE SEQUENCE [LARGE SCALE GENOMIC DNA]</scope>
    <source>
        <strain evidence="6 7">G-1-2-2</strain>
    </source>
</reference>
<sequence length="275" mass="29503">MASGADLLSELLQVPAEGSSERPGTRSIARLVKVMRTVAARPQFGWRLSDLAVACELDRGTVHRMLACLVEERLVEQRASDRHYLPGPLMFELGQALPGHVQFQRRAETLLAAFARRMGGIALLLLRSGNEYVCSVRVGALPLTGSVLYPGTRRPLFTAAGGVAVLQALAPAEARAVLADNVAQEVGRCGSGRLEALQRMRERSDRHGFGVNLGDVVPGIHAFGVPVRDGAGAAFAAIALLGTPELYGEQQVPQLHAELLKEAETLGADARRFRD</sequence>
<dbReference type="GO" id="GO:0045892">
    <property type="term" value="P:negative regulation of DNA-templated transcription"/>
    <property type="evidence" value="ECO:0007669"/>
    <property type="project" value="TreeGrafter"/>
</dbReference>
<keyword evidence="7" id="KW-1185">Reference proteome</keyword>
<evidence type="ECO:0000313" key="7">
    <source>
        <dbReference type="Proteomes" id="UP000541185"/>
    </source>
</evidence>
<accession>A0A848H0W9</accession>
<evidence type="ECO:0000259" key="4">
    <source>
        <dbReference type="PROSITE" id="PS51077"/>
    </source>
</evidence>
<dbReference type="InterPro" id="IPR050707">
    <property type="entry name" value="HTH_MetabolicPath_Reg"/>
</dbReference>
<dbReference type="Proteomes" id="UP000541185">
    <property type="component" value="Unassembled WGS sequence"/>
</dbReference>
<proteinExistence type="predicted"/>
<keyword evidence="2" id="KW-0238">DNA-binding</keyword>
<feature type="domain" description="HTH iclR-type" evidence="4">
    <location>
        <begin position="25"/>
        <end position="88"/>
    </location>
</feature>
<evidence type="ECO:0000313" key="6">
    <source>
        <dbReference type="EMBL" id="NML43261.1"/>
    </source>
</evidence>
<gene>
    <name evidence="6" type="ORF">HHL11_05830</name>
</gene>
<dbReference type="RefSeq" id="WP_169417481.1">
    <property type="nucleotide sequence ID" value="NZ_JABBFX010000001.1"/>
</dbReference>
<dbReference type="GO" id="GO:0003700">
    <property type="term" value="F:DNA-binding transcription factor activity"/>
    <property type="evidence" value="ECO:0007669"/>
    <property type="project" value="TreeGrafter"/>
</dbReference>
<dbReference type="PROSITE" id="PS51077">
    <property type="entry name" value="HTH_ICLR"/>
    <property type="match status" value="1"/>
</dbReference>
<dbReference type="EMBL" id="JABBFX010000001">
    <property type="protein sequence ID" value="NML43261.1"/>
    <property type="molecule type" value="Genomic_DNA"/>
</dbReference>
<evidence type="ECO:0000256" key="3">
    <source>
        <dbReference type="ARBA" id="ARBA00023163"/>
    </source>
</evidence>
<dbReference type="GO" id="GO:0003677">
    <property type="term" value="F:DNA binding"/>
    <property type="evidence" value="ECO:0007669"/>
    <property type="project" value="UniProtKB-KW"/>
</dbReference>
<dbReference type="InterPro" id="IPR005471">
    <property type="entry name" value="Tscrpt_reg_IclR_N"/>
</dbReference>
<dbReference type="PANTHER" id="PTHR30136">
    <property type="entry name" value="HELIX-TURN-HELIX TRANSCRIPTIONAL REGULATOR, ICLR FAMILY"/>
    <property type="match status" value="1"/>
</dbReference>
<keyword evidence="3" id="KW-0804">Transcription</keyword>